<dbReference type="EMBL" id="AQHW01000020">
    <property type="protein sequence ID" value="KKB50485.1"/>
    <property type="molecule type" value="Genomic_DNA"/>
</dbReference>
<organism evidence="4 5">
    <name type="scientific">Parabacteroides gordonii MS-1 = DSM 23371</name>
    <dbReference type="NCBI Taxonomy" id="1203610"/>
    <lineage>
        <taxon>Bacteria</taxon>
        <taxon>Pseudomonadati</taxon>
        <taxon>Bacteroidota</taxon>
        <taxon>Bacteroidia</taxon>
        <taxon>Bacteroidales</taxon>
        <taxon>Tannerellaceae</taxon>
        <taxon>Parabacteroides</taxon>
    </lineage>
</organism>
<gene>
    <name evidence="4" type="ORF">HMPREF1536_04021</name>
</gene>
<evidence type="ECO:0000256" key="1">
    <source>
        <dbReference type="ARBA" id="ARBA00010529"/>
    </source>
</evidence>
<dbReference type="InterPro" id="IPR000119">
    <property type="entry name" value="Hist_DNA-bd"/>
</dbReference>
<dbReference type="InterPro" id="IPR010992">
    <property type="entry name" value="IHF-like_DNA-bd_dom_sf"/>
</dbReference>
<evidence type="ECO:0000256" key="2">
    <source>
        <dbReference type="ARBA" id="ARBA00023125"/>
    </source>
</evidence>
<keyword evidence="5" id="KW-1185">Reference proteome</keyword>
<evidence type="ECO:0008006" key="6">
    <source>
        <dbReference type="Google" id="ProtNLM"/>
    </source>
</evidence>
<evidence type="ECO:0000256" key="3">
    <source>
        <dbReference type="SAM" id="MobiDB-lite"/>
    </source>
</evidence>
<proteinExistence type="inferred from homology"/>
<evidence type="ECO:0000313" key="5">
    <source>
        <dbReference type="Proteomes" id="UP000033035"/>
    </source>
</evidence>
<comment type="caution">
    <text evidence="4">The sequence shown here is derived from an EMBL/GenBank/DDBJ whole genome shotgun (WGS) entry which is preliminary data.</text>
</comment>
<dbReference type="PATRIC" id="fig|1203610.3.peg.4098"/>
<dbReference type="HOGENOM" id="CLU_3082809_0_0_10"/>
<reference evidence="4 5" key="1">
    <citation type="submission" date="2013-04" db="EMBL/GenBank/DDBJ databases">
        <title>The Genome Sequence of Parabacteroides gordonii DSM 23371.</title>
        <authorList>
            <consortium name="The Broad Institute Genomics Platform"/>
            <person name="Earl A."/>
            <person name="Ward D."/>
            <person name="Feldgarden M."/>
            <person name="Gevers D."/>
            <person name="Martens E."/>
            <person name="Sakamoto M."/>
            <person name="Benno Y."/>
            <person name="Suzuki N."/>
            <person name="Matsunaga N."/>
            <person name="Koshihara K."/>
            <person name="Seki M."/>
            <person name="Komiya H."/>
            <person name="Walker B."/>
            <person name="Young S."/>
            <person name="Zeng Q."/>
            <person name="Gargeya S."/>
            <person name="Fitzgerald M."/>
            <person name="Haas B."/>
            <person name="Abouelleil A."/>
            <person name="Allen A.W."/>
            <person name="Alvarado L."/>
            <person name="Arachchi H.M."/>
            <person name="Berlin A.M."/>
            <person name="Chapman S.B."/>
            <person name="Gainer-Dewar J."/>
            <person name="Goldberg J."/>
            <person name="Griggs A."/>
            <person name="Gujja S."/>
            <person name="Hansen M."/>
            <person name="Howarth C."/>
            <person name="Imamovic A."/>
            <person name="Ireland A."/>
            <person name="Larimer J."/>
            <person name="McCowan C."/>
            <person name="Murphy C."/>
            <person name="Pearson M."/>
            <person name="Poon T.W."/>
            <person name="Priest M."/>
            <person name="Roberts A."/>
            <person name="Saif S."/>
            <person name="Shea T."/>
            <person name="Sisk P."/>
            <person name="Sykes S."/>
            <person name="Wortman J."/>
            <person name="Nusbaum C."/>
            <person name="Birren B."/>
        </authorList>
    </citation>
    <scope>NUCLEOTIDE SEQUENCE [LARGE SCALE GENOMIC DNA]</scope>
    <source>
        <strain evidence="4 5">MS-1</strain>
    </source>
</reference>
<evidence type="ECO:0000313" key="4">
    <source>
        <dbReference type="EMBL" id="KKB50485.1"/>
    </source>
</evidence>
<dbReference type="SUPFAM" id="SSF47729">
    <property type="entry name" value="IHF-like DNA-binding proteins"/>
    <property type="match status" value="1"/>
</dbReference>
<name>A0A0F5IZ57_9BACT</name>
<keyword evidence="2" id="KW-0238">DNA-binding</keyword>
<dbReference type="AlphaFoldDB" id="A0A0F5IZ57"/>
<dbReference type="GO" id="GO:0030527">
    <property type="term" value="F:structural constituent of chromatin"/>
    <property type="evidence" value="ECO:0007669"/>
    <property type="project" value="InterPro"/>
</dbReference>
<accession>A0A0F5IZ57</accession>
<dbReference type="Gene3D" id="4.10.520.10">
    <property type="entry name" value="IHF-like DNA-binding proteins"/>
    <property type="match status" value="1"/>
</dbReference>
<dbReference type="Proteomes" id="UP000033035">
    <property type="component" value="Unassembled WGS sequence"/>
</dbReference>
<comment type="similarity">
    <text evidence="1">Belongs to the bacterial histone-like protein family.</text>
</comment>
<dbReference type="GO" id="GO:0003677">
    <property type="term" value="F:DNA binding"/>
    <property type="evidence" value="ECO:0007669"/>
    <property type="project" value="UniProtKB-KW"/>
</dbReference>
<protein>
    <recommendedName>
        <fullName evidence="6">DNA-binding protein</fullName>
    </recommendedName>
</protein>
<dbReference type="STRING" id="1203610.HMPREF1536_04021"/>
<dbReference type="Pfam" id="PF00216">
    <property type="entry name" value="Bac_DNA_binding"/>
    <property type="match status" value="1"/>
</dbReference>
<sequence>MNKNELASAIKQARGCTQGRNPRTGELVFIHPRTSVKFHPGKFLLEALNKQE</sequence>
<feature type="region of interest" description="Disordered" evidence="3">
    <location>
        <begin position="1"/>
        <end position="23"/>
    </location>
</feature>